<organism evidence="2">
    <name type="scientific">Brassica oleracea</name>
    <name type="common">Wild cabbage</name>
    <dbReference type="NCBI Taxonomy" id="3712"/>
    <lineage>
        <taxon>Eukaryota</taxon>
        <taxon>Viridiplantae</taxon>
        <taxon>Streptophyta</taxon>
        <taxon>Embryophyta</taxon>
        <taxon>Tracheophyta</taxon>
        <taxon>Spermatophyta</taxon>
        <taxon>Magnoliopsida</taxon>
        <taxon>eudicotyledons</taxon>
        <taxon>Gunneridae</taxon>
        <taxon>Pentapetalae</taxon>
        <taxon>rosids</taxon>
        <taxon>malvids</taxon>
        <taxon>Brassicales</taxon>
        <taxon>Brassicaceae</taxon>
        <taxon>Brassiceae</taxon>
        <taxon>Brassica</taxon>
    </lineage>
</organism>
<feature type="compositionally biased region" description="Polar residues" evidence="1">
    <location>
        <begin position="33"/>
        <end position="48"/>
    </location>
</feature>
<name>A0A3P6GYE2_BRAOL</name>
<dbReference type="AlphaFoldDB" id="A0A3P6GYE2"/>
<evidence type="ECO:0000256" key="1">
    <source>
        <dbReference type="SAM" id="MobiDB-lite"/>
    </source>
</evidence>
<protein>
    <submittedName>
        <fullName evidence="2">Uncharacterized protein</fullName>
    </submittedName>
</protein>
<reference evidence="2" key="1">
    <citation type="submission" date="2018-11" db="EMBL/GenBank/DDBJ databases">
        <authorList>
            <consortium name="Genoscope - CEA"/>
            <person name="William W."/>
        </authorList>
    </citation>
    <scope>NUCLEOTIDE SEQUENCE</scope>
</reference>
<evidence type="ECO:0000313" key="2">
    <source>
        <dbReference type="EMBL" id="VDD64251.1"/>
    </source>
</evidence>
<proteinExistence type="predicted"/>
<accession>A0A3P6GYE2</accession>
<sequence length="48" mass="5395">MAIMTSLASFSPHSPVGCSCLHPRRRIGKGQQWERSSTQRTILHTTDQ</sequence>
<gene>
    <name evidence="2" type="ORF">BOLC6T39704H</name>
</gene>
<feature type="region of interest" description="Disordered" evidence="1">
    <location>
        <begin position="27"/>
        <end position="48"/>
    </location>
</feature>
<dbReference type="EMBL" id="LR031880">
    <property type="protein sequence ID" value="VDD64251.1"/>
    <property type="molecule type" value="Genomic_DNA"/>
</dbReference>